<reference evidence="1 2" key="1">
    <citation type="journal article" date="2019" name="Nat. Ecol. Evol.">
        <title>Megaphylogeny resolves global patterns of mushroom evolution.</title>
        <authorList>
            <person name="Varga T."/>
            <person name="Krizsan K."/>
            <person name="Foldi C."/>
            <person name="Dima B."/>
            <person name="Sanchez-Garcia M."/>
            <person name="Sanchez-Ramirez S."/>
            <person name="Szollosi G.J."/>
            <person name="Szarkandi J.G."/>
            <person name="Papp V."/>
            <person name="Albert L."/>
            <person name="Andreopoulos W."/>
            <person name="Angelini C."/>
            <person name="Antonin V."/>
            <person name="Barry K.W."/>
            <person name="Bougher N.L."/>
            <person name="Buchanan P."/>
            <person name="Buyck B."/>
            <person name="Bense V."/>
            <person name="Catcheside P."/>
            <person name="Chovatia M."/>
            <person name="Cooper J."/>
            <person name="Damon W."/>
            <person name="Desjardin D."/>
            <person name="Finy P."/>
            <person name="Geml J."/>
            <person name="Haridas S."/>
            <person name="Hughes K."/>
            <person name="Justo A."/>
            <person name="Karasinski D."/>
            <person name="Kautmanova I."/>
            <person name="Kiss B."/>
            <person name="Kocsube S."/>
            <person name="Kotiranta H."/>
            <person name="LaButti K.M."/>
            <person name="Lechner B.E."/>
            <person name="Liimatainen K."/>
            <person name="Lipzen A."/>
            <person name="Lukacs Z."/>
            <person name="Mihaltcheva S."/>
            <person name="Morgado L.N."/>
            <person name="Niskanen T."/>
            <person name="Noordeloos M.E."/>
            <person name="Ohm R.A."/>
            <person name="Ortiz-Santana B."/>
            <person name="Ovrebo C."/>
            <person name="Racz N."/>
            <person name="Riley R."/>
            <person name="Savchenko A."/>
            <person name="Shiryaev A."/>
            <person name="Soop K."/>
            <person name="Spirin V."/>
            <person name="Szebenyi C."/>
            <person name="Tomsovsky M."/>
            <person name="Tulloss R.E."/>
            <person name="Uehling J."/>
            <person name="Grigoriev I.V."/>
            <person name="Vagvolgyi C."/>
            <person name="Papp T."/>
            <person name="Martin F.M."/>
            <person name="Miettinen O."/>
            <person name="Hibbett D.S."/>
            <person name="Nagy L.G."/>
        </authorList>
    </citation>
    <scope>NUCLEOTIDE SEQUENCE [LARGE SCALE GENOMIC DNA]</scope>
    <source>
        <strain evidence="1 2">CBS 962.96</strain>
    </source>
</reference>
<dbReference type="AlphaFoldDB" id="A0A4S8LGG3"/>
<name>A0A4S8LGG3_DENBC</name>
<dbReference type="InterPro" id="IPR029056">
    <property type="entry name" value="Ribokinase-like"/>
</dbReference>
<keyword evidence="2" id="KW-1185">Reference proteome</keyword>
<dbReference type="SUPFAM" id="SSF53613">
    <property type="entry name" value="Ribokinase-like"/>
    <property type="match status" value="1"/>
</dbReference>
<dbReference type="EMBL" id="ML179422">
    <property type="protein sequence ID" value="THU88089.1"/>
    <property type="molecule type" value="Genomic_DNA"/>
</dbReference>
<sequence>MTSGSHSTVLVRSSYLDKPRLYPVPPLESHELMDTNAAGDAFASGPLAAYPVNAADNENNNDHEELRRVREGGTLVGRDSRMCCGQVCSSREIHEKE</sequence>
<gene>
    <name evidence="1" type="ORF">K435DRAFT_866607</name>
</gene>
<protein>
    <submittedName>
        <fullName evidence="1">Uncharacterized protein</fullName>
    </submittedName>
</protein>
<dbReference type="Proteomes" id="UP000297245">
    <property type="component" value="Unassembled WGS sequence"/>
</dbReference>
<dbReference type="OrthoDB" id="432447at2759"/>
<organism evidence="1 2">
    <name type="scientific">Dendrothele bispora (strain CBS 962.96)</name>
    <dbReference type="NCBI Taxonomy" id="1314807"/>
    <lineage>
        <taxon>Eukaryota</taxon>
        <taxon>Fungi</taxon>
        <taxon>Dikarya</taxon>
        <taxon>Basidiomycota</taxon>
        <taxon>Agaricomycotina</taxon>
        <taxon>Agaricomycetes</taxon>
        <taxon>Agaricomycetidae</taxon>
        <taxon>Agaricales</taxon>
        <taxon>Agaricales incertae sedis</taxon>
        <taxon>Dendrothele</taxon>
    </lineage>
</organism>
<evidence type="ECO:0000313" key="2">
    <source>
        <dbReference type="Proteomes" id="UP000297245"/>
    </source>
</evidence>
<evidence type="ECO:0000313" key="1">
    <source>
        <dbReference type="EMBL" id="THU88089.1"/>
    </source>
</evidence>
<accession>A0A4S8LGG3</accession>
<proteinExistence type="predicted"/>
<dbReference type="Gene3D" id="3.40.1190.20">
    <property type="match status" value="1"/>
</dbReference>